<keyword evidence="2" id="KW-0812">Transmembrane</keyword>
<gene>
    <name evidence="3" type="ORF">GTA08_BOTSDO08058</name>
</gene>
<feature type="transmembrane region" description="Helical" evidence="2">
    <location>
        <begin position="100"/>
        <end position="120"/>
    </location>
</feature>
<comment type="caution">
    <text evidence="3">The sequence shown here is derived from an EMBL/GenBank/DDBJ whole genome shotgun (WGS) entry which is preliminary data.</text>
</comment>
<proteinExistence type="predicted"/>
<feature type="transmembrane region" description="Helical" evidence="2">
    <location>
        <begin position="46"/>
        <end position="70"/>
    </location>
</feature>
<organism evidence="3 4">
    <name type="scientific">Botryosphaeria dothidea</name>
    <dbReference type="NCBI Taxonomy" id="55169"/>
    <lineage>
        <taxon>Eukaryota</taxon>
        <taxon>Fungi</taxon>
        <taxon>Dikarya</taxon>
        <taxon>Ascomycota</taxon>
        <taxon>Pezizomycotina</taxon>
        <taxon>Dothideomycetes</taxon>
        <taxon>Dothideomycetes incertae sedis</taxon>
        <taxon>Botryosphaeriales</taxon>
        <taxon>Botryosphaeriaceae</taxon>
        <taxon>Botryosphaeria</taxon>
    </lineage>
</organism>
<dbReference type="AlphaFoldDB" id="A0A8H4MYY8"/>
<feature type="region of interest" description="Disordered" evidence="1">
    <location>
        <begin position="1"/>
        <end position="26"/>
    </location>
</feature>
<protein>
    <submittedName>
        <fullName evidence="3">Uncharacterized protein</fullName>
    </submittedName>
</protein>
<name>A0A8H4MYY8_9PEZI</name>
<sequence>MANRADEHGLPSTHLLQEDGNKHSDKHELEIRNHNQPLMVSSTVAWITHSSIIVLSVVVPVIAAIVWLALAGGRHGGFSAFSGEKIGGQLSQSQAKAVDVVCSAVLGPFLLAILNFFWFGSARVSAVNERHPKSHSGIPLTSLVAVSTSVGGSYDLYTLAALLRGKTWRLSLLAALTLLSAIAKSAVSNIIAYEAYTKDIKQSNSLRSLSDHTINSTTSVMAGTITLGEARDFTSDFGISQRSDVANQITGLLTGLNFEDAISKLNNGTYIGVNSTTASMDSLPQSVTHLFNVPGFRLTVDCLPEQPDIFSVLTLGSYTTQINIQFSSRDLGMFQAWYPGISQDISGATNDFYQYVAFRYPNNTDVYLGYLTSFNLSNGTMSSAYGDIKPRAVNMTASGFQGTKSVMSYWGIRCWLDREDGLLNYTRQNGQSWSISQSEFFNKREKVPSSLANWQTNLNYHAPGATIPGIGPALARTAGHTTCGSTTCDSDSGVCMQCDNATDFSVLALNYLYASAESERIVYEVAASNATRDQPEYWYNVSSVAAREYYQITYVPAILVAGFVSLIAAAAATATMAAYAYKTYSARTFRQVDVLRLLVDCVDGLQEANAEKDISGLSRSELESWASRCRVMYEKDNEGGQTQVKLCHATAADT</sequence>
<accession>A0A8H4MYY8</accession>
<feature type="compositionally biased region" description="Basic and acidic residues" evidence="1">
    <location>
        <begin position="16"/>
        <end position="26"/>
    </location>
</feature>
<reference evidence="3" key="1">
    <citation type="submission" date="2020-04" db="EMBL/GenBank/DDBJ databases">
        <title>Genome Assembly and Annotation of Botryosphaeria dothidea sdau 11-99, a Latent Pathogen of Apple Fruit Ring Rot in China.</title>
        <authorList>
            <person name="Yu C."/>
            <person name="Diao Y."/>
            <person name="Lu Q."/>
            <person name="Zhao J."/>
            <person name="Cui S."/>
            <person name="Peng C."/>
            <person name="He B."/>
            <person name="Liu H."/>
        </authorList>
    </citation>
    <scope>NUCLEOTIDE SEQUENCE [LARGE SCALE GENOMIC DNA]</scope>
    <source>
        <strain evidence="3">Sdau11-99</strain>
    </source>
</reference>
<evidence type="ECO:0000256" key="1">
    <source>
        <dbReference type="SAM" id="MobiDB-lite"/>
    </source>
</evidence>
<feature type="transmembrane region" description="Helical" evidence="2">
    <location>
        <begin position="554"/>
        <end position="581"/>
    </location>
</feature>
<evidence type="ECO:0000313" key="3">
    <source>
        <dbReference type="EMBL" id="KAF4304374.1"/>
    </source>
</evidence>
<dbReference type="EMBL" id="WWBZ02000051">
    <property type="protein sequence ID" value="KAF4304374.1"/>
    <property type="molecule type" value="Genomic_DNA"/>
</dbReference>
<dbReference type="Proteomes" id="UP000572817">
    <property type="component" value="Unassembled WGS sequence"/>
</dbReference>
<keyword evidence="2" id="KW-1133">Transmembrane helix</keyword>
<dbReference type="OrthoDB" id="2840209at2759"/>
<evidence type="ECO:0000313" key="4">
    <source>
        <dbReference type="Proteomes" id="UP000572817"/>
    </source>
</evidence>
<evidence type="ECO:0000256" key="2">
    <source>
        <dbReference type="SAM" id="Phobius"/>
    </source>
</evidence>
<feature type="transmembrane region" description="Helical" evidence="2">
    <location>
        <begin position="170"/>
        <end position="193"/>
    </location>
</feature>
<keyword evidence="2" id="KW-0472">Membrane</keyword>
<keyword evidence="4" id="KW-1185">Reference proteome</keyword>